<evidence type="ECO:0000256" key="7">
    <source>
        <dbReference type="RuleBase" id="RU000477"/>
    </source>
</evidence>
<dbReference type="PRINTS" id="PR00783">
    <property type="entry name" value="MINTRINSICP"/>
</dbReference>
<comment type="caution">
    <text evidence="9">The sequence shown here is derived from an EMBL/GenBank/DDBJ whole genome shotgun (WGS) entry which is preliminary data.</text>
</comment>
<feature type="transmembrane region" description="Helical" evidence="8">
    <location>
        <begin position="205"/>
        <end position="225"/>
    </location>
</feature>
<reference evidence="9" key="1">
    <citation type="journal article" date="2014" name="Int. J. Syst. Evol. Microbiol.">
        <title>Complete genome sequence of Corynebacterium casei LMG S-19264T (=DSM 44701T), isolated from a smear-ripened cheese.</title>
        <authorList>
            <consortium name="US DOE Joint Genome Institute (JGI-PGF)"/>
            <person name="Walter F."/>
            <person name="Albersmeier A."/>
            <person name="Kalinowski J."/>
            <person name="Ruckert C."/>
        </authorList>
    </citation>
    <scope>NUCLEOTIDE SEQUENCE</scope>
    <source>
        <strain evidence="9">CGMCC 1.15725</strain>
    </source>
</reference>
<name>A0A8J3E6S1_9PROT</name>
<gene>
    <name evidence="9" type="ORF">GCM10011611_62360</name>
</gene>
<dbReference type="GO" id="GO:0005886">
    <property type="term" value="C:plasma membrane"/>
    <property type="evidence" value="ECO:0007669"/>
    <property type="project" value="TreeGrafter"/>
</dbReference>
<feature type="transmembrane region" description="Helical" evidence="8">
    <location>
        <begin position="120"/>
        <end position="141"/>
    </location>
</feature>
<dbReference type="InterPro" id="IPR023271">
    <property type="entry name" value="Aquaporin-like"/>
</dbReference>
<evidence type="ECO:0000256" key="2">
    <source>
        <dbReference type="ARBA" id="ARBA00006175"/>
    </source>
</evidence>
<proteinExistence type="inferred from homology"/>
<evidence type="ECO:0000313" key="9">
    <source>
        <dbReference type="EMBL" id="GGF47441.1"/>
    </source>
</evidence>
<organism evidence="9 10">
    <name type="scientific">Aliidongia dinghuensis</name>
    <dbReference type="NCBI Taxonomy" id="1867774"/>
    <lineage>
        <taxon>Bacteria</taxon>
        <taxon>Pseudomonadati</taxon>
        <taxon>Pseudomonadota</taxon>
        <taxon>Alphaproteobacteria</taxon>
        <taxon>Rhodospirillales</taxon>
        <taxon>Dongiaceae</taxon>
        <taxon>Aliidongia</taxon>
    </lineage>
</organism>
<keyword evidence="3 7" id="KW-0813">Transport</keyword>
<evidence type="ECO:0000313" key="10">
    <source>
        <dbReference type="Proteomes" id="UP000646365"/>
    </source>
</evidence>
<evidence type="ECO:0000256" key="5">
    <source>
        <dbReference type="ARBA" id="ARBA00022989"/>
    </source>
</evidence>
<dbReference type="InterPro" id="IPR050363">
    <property type="entry name" value="MIP/Aquaporin"/>
</dbReference>
<evidence type="ECO:0000256" key="6">
    <source>
        <dbReference type="ARBA" id="ARBA00023136"/>
    </source>
</evidence>
<dbReference type="AlphaFoldDB" id="A0A8J3E6S1"/>
<comment type="subcellular location">
    <subcellularLocation>
        <location evidence="1">Membrane</location>
        <topology evidence="1">Multi-pass membrane protein</topology>
    </subcellularLocation>
</comment>
<dbReference type="InterPro" id="IPR000425">
    <property type="entry name" value="MIP"/>
</dbReference>
<feature type="transmembrane region" description="Helical" evidence="8">
    <location>
        <begin position="71"/>
        <end position="93"/>
    </location>
</feature>
<keyword evidence="6 8" id="KW-0472">Membrane</keyword>
<reference evidence="9" key="2">
    <citation type="submission" date="2020-09" db="EMBL/GenBank/DDBJ databases">
        <authorList>
            <person name="Sun Q."/>
            <person name="Zhou Y."/>
        </authorList>
    </citation>
    <scope>NUCLEOTIDE SEQUENCE</scope>
    <source>
        <strain evidence="9">CGMCC 1.15725</strain>
    </source>
</reference>
<accession>A0A8J3E6S1</accession>
<dbReference type="Pfam" id="PF00230">
    <property type="entry name" value="MIP"/>
    <property type="match status" value="1"/>
</dbReference>
<sequence>MLVLFGTGVVANVCLSESKGNSSGWGVIATGWALAVLIGVFTALLFGSPDANINPAVTLAFAIATGDVSKLVPYVLAQFAGAFVGALLMYLTYLVQWSKTADPGLKLACFATGPAVRYPLANLLTEAIATMTLVLGVAAIFSKTVSATGPAAGLGPFLVAGVVWGIGLSLGGPTGFAVNPARDLASRIAHTILPLGAKKGPSDWGYAWIPVVGPCLGAAVAALLLRAIG</sequence>
<dbReference type="EMBL" id="BMJQ01000025">
    <property type="protein sequence ID" value="GGF47441.1"/>
    <property type="molecule type" value="Genomic_DNA"/>
</dbReference>
<feature type="transmembrane region" description="Helical" evidence="8">
    <location>
        <begin position="26"/>
        <end position="46"/>
    </location>
</feature>
<dbReference type="PROSITE" id="PS00221">
    <property type="entry name" value="MIP"/>
    <property type="match status" value="1"/>
</dbReference>
<evidence type="ECO:0000256" key="3">
    <source>
        <dbReference type="ARBA" id="ARBA00022448"/>
    </source>
</evidence>
<keyword evidence="10" id="KW-1185">Reference proteome</keyword>
<evidence type="ECO:0000256" key="4">
    <source>
        <dbReference type="ARBA" id="ARBA00022692"/>
    </source>
</evidence>
<dbReference type="PANTHER" id="PTHR43829:SF9">
    <property type="entry name" value="AQUAPORIN-9"/>
    <property type="match status" value="1"/>
</dbReference>
<dbReference type="InterPro" id="IPR022357">
    <property type="entry name" value="MIP_CS"/>
</dbReference>
<dbReference type="SUPFAM" id="SSF81338">
    <property type="entry name" value="Aquaporin-like"/>
    <property type="match status" value="1"/>
</dbReference>
<feature type="transmembrane region" description="Helical" evidence="8">
    <location>
        <begin position="153"/>
        <end position="172"/>
    </location>
</feature>
<protein>
    <submittedName>
        <fullName evidence="9">Major intrinsic protein</fullName>
    </submittedName>
</protein>
<evidence type="ECO:0000256" key="1">
    <source>
        <dbReference type="ARBA" id="ARBA00004141"/>
    </source>
</evidence>
<keyword evidence="4 7" id="KW-0812">Transmembrane</keyword>
<comment type="similarity">
    <text evidence="2 7">Belongs to the MIP/aquaporin (TC 1.A.8) family.</text>
</comment>
<dbReference type="Gene3D" id="1.20.1080.10">
    <property type="entry name" value="Glycerol uptake facilitator protein"/>
    <property type="match status" value="1"/>
</dbReference>
<keyword evidence="5 8" id="KW-1133">Transmembrane helix</keyword>
<dbReference type="Proteomes" id="UP000646365">
    <property type="component" value="Unassembled WGS sequence"/>
</dbReference>
<dbReference type="PANTHER" id="PTHR43829">
    <property type="entry name" value="AQUAPORIN OR AQUAGLYCEROPORIN RELATED"/>
    <property type="match status" value="1"/>
</dbReference>
<dbReference type="GO" id="GO:0015254">
    <property type="term" value="F:glycerol channel activity"/>
    <property type="evidence" value="ECO:0007669"/>
    <property type="project" value="TreeGrafter"/>
</dbReference>
<evidence type="ECO:0000256" key="8">
    <source>
        <dbReference type="SAM" id="Phobius"/>
    </source>
</evidence>